<accession>A0ABD1XGD2</accession>
<dbReference type="AlphaFoldDB" id="A0ABD1XGD2"/>
<dbReference type="EMBL" id="JBHFFA010000008">
    <property type="protein sequence ID" value="KAL2607825.1"/>
    <property type="molecule type" value="Genomic_DNA"/>
</dbReference>
<evidence type="ECO:0000313" key="1">
    <source>
        <dbReference type="EMBL" id="KAL2607825.1"/>
    </source>
</evidence>
<sequence length="255" mass="27919">MQTGLPCPTRGLARCLIRIGQGDGFVREGRRRVVCRSRVDTRDRGRSPIQSATISDRPLTRYKCARVLVVESQSEPADSKIIHAVSCNRIGKRGRYGYIGEVPDGNPVLIGMCFLRLSFTRLAYAPRSRRRTRLDLGFHVEIASPWHCSGYRHSHLGMSVAHRVAVRLASPVNALNGTPQIDTQRGLLTQSATSGYILTQSTLATAGDRRTGILLLSLGTVCQVGHCTSRSALVLSPPGFRVLGVAYALATWLRV</sequence>
<evidence type="ECO:0000313" key="2">
    <source>
        <dbReference type="Proteomes" id="UP001605036"/>
    </source>
</evidence>
<proteinExistence type="predicted"/>
<comment type="caution">
    <text evidence="1">The sequence shown here is derived from an EMBL/GenBank/DDBJ whole genome shotgun (WGS) entry which is preliminary data.</text>
</comment>
<name>A0ABD1XGD2_9MARC</name>
<gene>
    <name evidence="1" type="ORF">R1flu_026398</name>
</gene>
<organism evidence="1 2">
    <name type="scientific">Riccia fluitans</name>
    <dbReference type="NCBI Taxonomy" id="41844"/>
    <lineage>
        <taxon>Eukaryota</taxon>
        <taxon>Viridiplantae</taxon>
        <taxon>Streptophyta</taxon>
        <taxon>Embryophyta</taxon>
        <taxon>Marchantiophyta</taxon>
        <taxon>Marchantiopsida</taxon>
        <taxon>Marchantiidae</taxon>
        <taxon>Marchantiales</taxon>
        <taxon>Ricciaceae</taxon>
        <taxon>Riccia</taxon>
    </lineage>
</organism>
<dbReference type="Proteomes" id="UP001605036">
    <property type="component" value="Unassembled WGS sequence"/>
</dbReference>
<reference evidence="1 2" key="1">
    <citation type="submission" date="2024-09" db="EMBL/GenBank/DDBJ databases">
        <title>Chromosome-scale assembly of Riccia fluitans.</title>
        <authorList>
            <person name="Paukszto L."/>
            <person name="Sawicki J."/>
            <person name="Karawczyk K."/>
            <person name="Piernik-Szablinska J."/>
            <person name="Szczecinska M."/>
            <person name="Mazdziarz M."/>
        </authorList>
    </citation>
    <scope>NUCLEOTIDE SEQUENCE [LARGE SCALE GENOMIC DNA]</scope>
    <source>
        <strain evidence="1">Rf_01</strain>
        <tissue evidence="1">Aerial parts of the thallus</tissue>
    </source>
</reference>
<keyword evidence="2" id="KW-1185">Reference proteome</keyword>
<protein>
    <submittedName>
        <fullName evidence="1">Uncharacterized protein</fullName>
    </submittedName>
</protein>